<feature type="coiled-coil region" evidence="1">
    <location>
        <begin position="559"/>
        <end position="600"/>
    </location>
</feature>
<accession>A0ABR0WJ42</accession>
<name>A0ABR0WJ42_REHGL</name>
<organism evidence="3 4">
    <name type="scientific">Rehmannia glutinosa</name>
    <name type="common">Chinese foxglove</name>
    <dbReference type="NCBI Taxonomy" id="99300"/>
    <lineage>
        <taxon>Eukaryota</taxon>
        <taxon>Viridiplantae</taxon>
        <taxon>Streptophyta</taxon>
        <taxon>Embryophyta</taxon>
        <taxon>Tracheophyta</taxon>
        <taxon>Spermatophyta</taxon>
        <taxon>Magnoliopsida</taxon>
        <taxon>eudicotyledons</taxon>
        <taxon>Gunneridae</taxon>
        <taxon>Pentapetalae</taxon>
        <taxon>asterids</taxon>
        <taxon>lamiids</taxon>
        <taxon>Lamiales</taxon>
        <taxon>Orobanchaceae</taxon>
        <taxon>Rehmannieae</taxon>
        <taxon>Rehmannia</taxon>
    </lineage>
</organism>
<protein>
    <submittedName>
        <fullName evidence="3">Uncharacterized protein</fullName>
    </submittedName>
</protein>
<dbReference type="PANTHER" id="PTHR47270">
    <property type="entry name" value="PROTEIN MLP1-LIKE"/>
    <property type="match status" value="1"/>
</dbReference>
<feature type="coiled-coil region" evidence="1">
    <location>
        <begin position="840"/>
        <end position="926"/>
    </location>
</feature>
<evidence type="ECO:0000256" key="2">
    <source>
        <dbReference type="SAM" id="MobiDB-lite"/>
    </source>
</evidence>
<evidence type="ECO:0000313" key="3">
    <source>
        <dbReference type="EMBL" id="KAK6147099.1"/>
    </source>
</evidence>
<feature type="coiled-coil region" evidence="1">
    <location>
        <begin position="633"/>
        <end position="808"/>
    </location>
</feature>
<keyword evidence="1" id="KW-0175">Coiled coil</keyword>
<evidence type="ECO:0000313" key="4">
    <source>
        <dbReference type="Proteomes" id="UP001318860"/>
    </source>
</evidence>
<sequence>MFKLHQRPTIKPSRPRERVDFKFSNFQALQVPKGWDRLFVSLISVETGKTIAKLGKALGSARSSTLGEATINVAHYTSSRACTAISQPLKKCSYGTILQVKIQCLNPRSKTGDEQSRNSISQEKDRNVDNHNSDIKSHKSDKSSDSIVGHLREDLATTSSPLRLDSKEASQSASGTTQSFDSLEGSIGKENISIKNAFKSDEYNSSPSPDYNSVDNISPSNHSSLNTRRYSRDDFQNEDVVVKRSSTTNFGSSKHLLEAAEDSIEELRAEAKMWERNARKLMYDLDLSRKEFSDLSKKQKELVMELSAAYAEQDGIKREVEKLKLDLEKLTTNQSTQDSIIQSENLVQIQKELENEIKYQQALNDNLGQQLKQSQESNIELVSVLQELEETIKQQKIEIEDLSSLKIDFTDFEKKFQADVELLEEALRDKSDELENERVSNRRTLLQVEKDYEYKISAKEEEIASLEATLSGYVKGEYFEALDDNNEIETLREKIRELEKDCAELTDENLELLFKLKDSNKTDIRKCASFDSMSRERTTVCPSDESEVISDSKFQISHRNELESTLSGLQEENVRLQERVSGLEAQVRQLKDENGFCQQETDNFRSVATSLQDEIEKLKIETDVQTFVLKQQLEVLLEQLLGARDECEYLKEENTKLQNSNSELMAQLSESKKSLSDCTKKLESLEDRLNSETERVSFEASSEVSRLLADKANLQASLQEVRSNSELAESKIQDLTGQLACSKQNQEKLMSDHERILKSLANYKRSEEKLKTDLNDLELKHTISEYERQQLTKEMSILKVQLGKLELALQTVSGDYEKVKAENISLSEKISVLQGDMCEFDECKRKNLGLEEKLLEMEKELTAKEIMGFQNNDLKNELIEIKRENAQFQTKLYRLEEEKIECLKKAQALEEELELLKERNNIHKEGAYNRDFHDQSPLAVSVDHATNRQLLENERANRGEVVERERYERTNSSLETELRDLRERYLEMSLKYAEVESQREDLVMKLKTTRNGKRWFF</sequence>
<dbReference type="EMBL" id="JABTTQ020000010">
    <property type="protein sequence ID" value="KAK6147099.1"/>
    <property type="molecule type" value="Genomic_DNA"/>
</dbReference>
<dbReference type="Proteomes" id="UP001318860">
    <property type="component" value="Unassembled WGS sequence"/>
</dbReference>
<evidence type="ECO:0000256" key="1">
    <source>
        <dbReference type="SAM" id="Coils"/>
    </source>
</evidence>
<feature type="compositionally biased region" description="Basic and acidic residues" evidence="2">
    <location>
        <begin position="110"/>
        <end position="155"/>
    </location>
</feature>
<reference evidence="3 4" key="1">
    <citation type="journal article" date="2021" name="Comput. Struct. Biotechnol. J.">
        <title>De novo genome assembly of the potent medicinal plant Rehmannia glutinosa using nanopore technology.</title>
        <authorList>
            <person name="Ma L."/>
            <person name="Dong C."/>
            <person name="Song C."/>
            <person name="Wang X."/>
            <person name="Zheng X."/>
            <person name="Niu Y."/>
            <person name="Chen S."/>
            <person name="Feng W."/>
        </authorList>
    </citation>
    <scope>NUCLEOTIDE SEQUENCE [LARGE SCALE GENOMIC DNA]</scope>
    <source>
        <strain evidence="3">DH-2019</strain>
    </source>
</reference>
<proteinExistence type="predicted"/>
<feature type="coiled-coil region" evidence="1">
    <location>
        <begin position="313"/>
        <end position="515"/>
    </location>
</feature>
<dbReference type="Gene3D" id="1.10.287.1490">
    <property type="match status" value="1"/>
</dbReference>
<comment type="caution">
    <text evidence="3">The sequence shown here is derived from an EMBL/GenBank/DDBJ whole genome shotgun (WGS) entry which is preliminary data.</text>
</comment>
<keyword evidence="4" id="KW-1185">Reference proteome</keyword>
<gene>
    <name evidence="3" type="ORF">DH2020_018011</name>
</gene>
<feature type="region of interest" description="Disordered" evidence="2">
    <location>
        <begin position="108"/>
        <end position="184"/>
    </location>
</feature>
<feature type="coiled-coil region" evidence="1">
    <location>
        <begin position="257"/>
        <end position="284"/>
    </location>
</feature>
<feature type="coiled-coil region" evidence="1">
    <location>
        <begin position="964"/>
        <end position="998"/>
    </location>
</feature>
<feature type="compositionally biased region" description="Polar residues" evidence="2">
    <location>
        <begin position="169"/>
        <end position="181"/>
    </location>
</feature>
<dbReference type="PANTHER" id="PTHR47270:SF3">
    <property type="entry name" value="HYPOTETICAL PROTEIN"/>
    <property type="match status" value="1"/>
</dbReference>
<feature type="compositionally biased region" description="Polar residues" evidence="2">
    <location>
        <begin position="203"/>
        <end position="228"/>
    </location>
</feature>
<feature type="region of interest" description="Disordered" evidence="2">
    <location>
        <begin position="200"/>
        <end position="232"/>
    </location>
</feature>